<dbReference type="Gene3D" id="3.40.50.300">
    <property type="entry name" value="P-loop containing nucleotide triphosphate hydrolases"/>
    <property type="match status" value="1"/>
</dbReference>
<accession>A0A552X4F3</accession>
<dbReference type="EMBL" id="VJWL01000001">
    <property type="protein sequence ID" value="TRW49885.1"/>
    <property type="molecule type" value="Genomic_DNA"/>
</dbReference>
<dbReference type="PROSITE" id="PS50893">
    <property type="entry name" value="ABC_TRANSPORTER_2"/>
    <property type="match status" value="1"/>
</dbReference>
<reference evidence="5 6" key="1">
    <citation type="submission" date="2019-07" db="EMBL/GenBank/DDBJ databases">
        <authorList>
            <person name="Yang M."/>
            <person name="Zhao D."/>
            <person name="Xiang H."/>
        </authorList>
    </citation>
    <scope>NUCLEOTIDE SEQUENCE [LARGE SCALE GENOMIC DNA]</scope>
    <source>
        <strain evidence="5 6">IM1326</strain>
    </source>
</reference>
<dbReference type="SUPFAM" id="SSF52540">
    <property type="entry name" value="P-loop containing nucleoside triphosphate hydrolases"/>
    <property type="match status" value="1"/>
</dbReference>
<dbReference type="AlphaFoldDB" id="A0A552X4F3"/>
<dbReference type="Pfam" id="PF00005">
    <property type="entry name" value="ABC_tran"/>
    <property type="match status" value="1"/>
</dbReference>
<dbReference type="PANTHER" id="PTHR43023">
    <property type="entry name" value="PROTEIN TRIGALACTOSYLDIACYLGLYCEROL 3, CHLOROPLASTIC"/>
    <property type="match status" value="1"/>
</dbReference>
<sequence length="260" mass="27811">MSDAVIQVKGLKNQFGSHVVHDNLDLTIQRGDITGIVGGSGSGKSVLMRSIIGLQRPVAGTIEMLGETVGPNGIQRGSLLSRKMGVLFQSGALLSSLTVLENIAMPLLEHTDIAKSDALRLAKTKLALVGLPAHAAGLFPSELSGGMVKRAALARALALEPELLFLDEPTAGLDPISAAAFDDLLVTLRNALGFTVFLVTHDLDTLYHSCDRVAVIAEKRIIIHDTLEQVAAFDHPWLKDYFHGPRGRAAASISRQNKER</sequence>
<dbReference type="OrthoDB" id="9802264at2"/>
<dbReference type="InterPro" id="IPR003439">
    <property type="entry name" value="ABC_transporter-like_ATP-bd"/>
</dbReference>
<evidence type="ECO:0000259" key="4">
    <source>
        <dbReference type="PROSITE" id="PS50893"/>
    </source>
</evidence>
<keyword evidence="1" id="KW-0813">Transport</keyword>
<evidence type="ECO:0000256" key="1">
    <source>
        <dbReference type="ARBA" id="ARBA00022448"/>
    </source>
</evidence>
<keyword evidence="3 5" id="KW-0067">ATP-binding</keyword>
<comment type="caution">
    <text evidence="5">The sequence shown here is derived from an EMBL/GenBank/DDBJ whole genome shotgun (WGS) entry which is preliminary data.</text>
</comment>
<name>A0A552X4F3_9GAMM</name>
<dbReference type="Proteomes" id="UP000320359">
    <property type="component" value="Unassembled WGS sequence"/>
</dbReference>
<evidence type="ECO:0000313" key="5">
    <source>
        <dbReference type="EMBL" id="TRW49885.1"/>
    </source>
</evidence>
<dbReference type="GO" id="GO:0016887">
    <property type="term" value="F:ATP hydrolysis activity"/>
    <property type="evidence" value="ECO:0007669"/>
    <property type="project" value="InterPro"/>
</dbReference>
<dbReference type="RefSeq" id="WP_143234304.1">
    <property type="nucleotide sequence ID" value="NZ_VJWL01000001.1"/>
</dbReference>
<evidence type="ECO:0000313" key="6">
    <source>
        <dbReference type="Proteomes" id="UP000320359"/>
    </source>
</evidence>
<dbReference type="InterPro" id="IPR003593">
    <property type="entry name" value="AAA+_ATPase"/>
</dbReference>
<keyword evidence="6" id="KW-1185">Reference proteome</keyword>
<evidence type="ECO:0000256" key="2">
    <source>
        <dbReference type="ARBA" id="ARBA00022741"/>
    </source>
</evidence>
<dbReference type="SMART" id="SM00382">
    <property type="entry name" value="AAA"/>
    <property type="match status" value="1"/>
</dbReference>
<dbReference type="PANTHER" id="PTHR43023:SF3">
    <property type="entry name" value="PROTEIN TRIGALACTOSYLDIACYLGLYCEROL 3, CHLOROPLASTIC"/>
    <property type="match status" value="1"/>
</dbReference>
<proteinExistence type="predicted"/>
<protein>
    <submittedName>
        <fullName evidence="5">ATP-binding cassette domain-containing protein</fullName>
    </submittedName>
</protein>
<organism evidence="5 6">
    <name type="scientific">Aliidiomarina halalkaliphila</name>
    <dbReference type="NCBI Taxonomy" id="2593535"/>
    <lineage>
        <taxon>Bacteria</taxon>
        <taxon>Pseudomonadati</taxon>
        <taxon>Pseudomonadota</taxon>
        <taxon>Gammaproteobacteria</taxon>
        <taxon>Alteromonadales</taxon>
        <taxon>Idiomarinaceae</taxon>
        <taxon>Aliidiomarina</taxon>
    </lineage>
</organism>
<gene>
    <name evidence="5" type="ORF">FM042_03265</name>
</gene>
<dbReference type="GO" id="GO:0005524">
    <property type="term" value="F:ATP binding"/>
    <property type="evidence" value="ECO:0007669"/>
    <property type="project" value="UniProtKB-KW"/>
</dbReference>
<evidence type="ECO:0000256" key="3">
    <source>
        <dbReference type="ARBA" id="ARBA00022840"/>
    </source>
</evidence>
<dbReference type="InterPro" id="IPR027417">
    <property type="entry name" value="P-loop_NTPase"/>
</dbReference>
<feature type="domain" description="ABC transporter" evidence="4">
    <location>
        <begin position="6"/>
        <end position="243"/>
    </location>
</feature>
<keyword evidence="2" id="KW-0547">Nucleotide-binding</keyword>